<gene>
    <name evidence="1" type="ORF">Q664_16265</name>
</gene>
<protein>
    <submittedName>
        <fullName evidence="1">Uncharacterized protein</fullName>
    </submittedName>
</protein>
<evidence type="ECO:0000313" key="2">
    <source>
        <dbReference type="Proteomes" id="UP000028547"/>
    </source>
</evidence>
<dbReference type="Proteomes" id="UP000028547">
    <property type="component" value="Unassembled WGS sequence"/>
</dbReference>
<dbReference type="EMBL" id="JPMI01000098">
    <property type="protein sequence ID" value="KFA92352.1"/>
    <property type="molecule type" value="Genomic_DNA"/>
</dbReference>
<reference evidence="1 2" key="1">
    <citation type="submission" date="2014-07" db="EMBL/GenBank/DDBJ databases">
        <title>Draft Genome Sequence of Gephyronic Acid Producer, Cystobacter violaceus Strain Cb vi76.</title>
        <authorList>
            <person name="Stevens D.C."/>
            <person name="Young J."/>
            <person name="Carmichael R."/>
            <person name="Tan J."/>
            <person name="Taylor R.E."/>
        </authorList>
    </citation>
    <scope>NUCLEOTIDE SEQUENCE [LARGE SCALE GENOMIC DNA]</scope>
    <source>
        <strain evidence="1 2">Cb vi76</strain>
    </source>
</reference>
<comment type="caution">
    <text evidence="1">The sequence shown here is derived from an EMBL/GenBank/DDBJ whole genome shotgun (WGS) entry which is preliminary data.</text>
</comment>
<name>A0A084SV67_9BACT</name>
<sequence>MELSPQVQEQIRMKVEEAQARLEAEVEKLKNTSGGEDAKKEVVEKFALFTRLLKQYELGIPPTPSDAQEAFEHLEDNIGILPRIVDALSVALKAIIESVIGILVTLRDGILSLFPKQDTKTSYVPDSALVRDGVVTFAMLPEMEATGTLVVPAVFAGTSEELRIPYAPSHSTFGVRVRRVSSTRACLHIESLSSVSHDIELAGLRLPPFLQSLDPHRPSFGTLDLESGEISGRMYSRLTDGMLYTVRSPILVRSTFTGRMFFDSGILRMSTQAIDFASDLPFRRVFQPRLVERTVLVREGLNERLVVPQRLTRPFESS</sequence>
<accession>A0A084SV67</accession>
<evidence type="ECO:0000313" key="1">
    <source>
        <dbReference type="EMBL" id="KFA92352.1"/>
    </source>
</evidence>
<dbReference type="AlphaFoldDB" id="A0A084SV67"/>
<proteinExistence type="predicted"/>
<dbReference type="RefSeq" id="WP_043395383.1">
    <property type="nucleotide sequence ID" value="NZ_JPMI01000098.1"/>
</dbReference>
<organism evidence="1 2">
    <name type="scientific">Archangium violaceum Cb vi76</name>
    <dbReference type="NCBI Taxonomy" id="1406225"/>
    <lineage>
        <taxon>Bacteria</taxon>
        <taxon>Pseudomonadati</taxon>
        <taxon>Myxococcota</taxon>
        <taxon>Myxococcia</taxon>
        <taxon>Myxococcales</taxon>
        <taxon>Cystobacterineae</taxon>
        <taxon>Archangiaceae</taxon>
        <taxon>Archangium</taxon>
    </lineage>
</organism>